<accession>A0ACB7P632</accession>
<organism evidence="1 2">
    <name type="scientific">Chaetomium tenue</name>
    <dbReference type="NCBI Taxonomy" id="1854479"/>
    <lineage>
        <taxon>Eukaryota</taxon>
        <taxon>Fungi</taxon>
        <taxon>Dikarya</taxon>
        <taxon>Ascomycota</taxon>
        <taxon>Pezizomycotina</taxon>
        <taxon>Sordariomycetes</taxon>
        <taxon>Sordariomycetidae</taxon>
        <taxon>Sordariales</taxon>
        <taxon>Chaetomiaceae</taxon>
        <taxon>Chaetomium</taxon>
    </lineage>
</organism>
<name>A0ACB7P632_9PEZI</name>
<dbReference type="EMBL" id="JAGIZQ010000005">
    <property type="protein sequence ID" value="KAH6628661.1"/>
    <property type="molecule type" value="Genomic_DNA"/>
</dbReference>
<keyword evidence="2" id="KW-1185">Reference proteome</keyword>
<proteinExistence type="predicted"/>
<protein>
    <submittedName>
        <fullName evidence="1">Uncharacterized protein</fullName>
    </submittedName>
</protein>
<gene>
    <name evidence="1" type="ORF">F5144DRAFT_320166</name>
</gene>
<evidence type="ECO:0000313" key="1">
    <source>
        <dbReference type="EMBL" id="KAH6628661.1"/>
    </source>
</evidence>
<dbReference type="Proteomes" id="UP000724584">
    <property type="component" value="Unassembled WGS sequence"/>
</dbReference>
<reference evidence="1 2" key="1">
    <citation type="journal article" date="2021" name="Nat. Commun.">
        <title>Genetic determinants of endophytism in the Arabidopsis root mycobiome.</title>
        <authorList>
            <person name="Mesny F."/>
            <person name="Miyauchi S."/>
            <person name="Thiergart T."/>
            <person name="Pickel B."/>
            <person name="Atanasova L."/>
            <person name="Karlsson M."/>
            <person name="Huettel B."/>
            <person name="Barry K.W."/>
            <person name="Haridas S."/>
            <person name="Chen C."/>
            <person name="Bauer D."/>
            <person name="Andreopoulos W."/>
            <person name="Pangilinan J."/>
            <person name="LaButti K."/>
            <person name="Riley R."/>
            <person name="Lipzen A."/>
            <person name="Clum A."/>
            <person name="Drula E."/>
            <person name="Henrissat B."/>
            <person name="Kohler A."/>
            <person name="Grigoriev I.V."/>
            <person name="Martin F.M."/>
            <person name="Hacquard S."/>
        </authorList>
    </citation>
    <scope>NUCLEOTIDE SEQUENCE [LARGE SCALE GENOMIC DNA]</scope>
    <source>
        <strain evidence="1 2">MPI-SDFR-AT-0079</strain>
    </source>
</reference>
<sequence length="101" mass="11233">MIPGSWKMGFLFPNRRARRVGGFFGASGHLLIIDPSALVDGTVVACMSFVEPLQASYFRQWISLTTSWAMTVFTMIMLACSLVIQNAFTHRNPQCSKQCAL</sequence>
<evidence type="ECO:0000313" key="2">
    <source>
        <dbReference type="Proteomes" id="UP000724584"/>
    </source>
</evidence>
<comment type="caution">
    <text evidence="1">The sequence shown here is derived from an EMBL/GenBank/DDBJ whole genome shotgun (WGS) entry which is preliminary data.</text>
</comment>